<proteinExistence type="predicted"/>
<name>A0AAV4B8I5_9GAST</name>
<protein>
    <submittedName>
        <fullName evidence="1">Uncharacterized protein</fullName>
    </submittedName>
</protein>
<evidence type="ECO:0000313" key="2">
    <source>
        <dbReference type="Proteomes" id="UP000735302"/>
    </source>
</evidence>
<reference evidence="1 2" key="1">
    <citation type="journal article" date="2021" name="Elife">
        <title>Chloroplast acquisition without the gene transfer in kleptoplastic sea slugs, Plakobranchus ocellatus.</title>
        <authorList>
            <person name="Maeda T."/>
            <person name="Takahashi S."/>
            <person name="Yoshida T."/>
            <person name="Shimamura S."/>
            <person name="Takaki Y."/>
            <person name="Nagai Y."/>
            <person name="Toyoda A."/>
            <person name="Suzuki Y."/>
            <person name="Arimoto A."/>
            <person name="Ishii H."/>
            <person name="Satoh N."/>
            <person name="Nishiyama T."/>
            <person name="Hasebe M."/>
            <person name="Maruyama T."/>
            <person name="Minagawa J."/>
            <person name="Obokata J."/>
            <person name="Shigenobu S."/>
        </authorList>
    </citation>
    <scope>NUCLEOTIDE SEQUENCE [LARGE SCALE GENOMIC DNA]</scope>
</reference>
<accession>A0AAV4B8I5</accession>
<dbReference type="AlphaFoldDB" id="A0AAV4B8I5"/>
<keyword evidence="2" id="KW-1185">Reference proteome</keyword>
<dbReference type="EMBL" id="BLXT01004630">
    <property type="protein sequence ID" value="GFO15787.1"/>
    <property type="molecule type" value="Genomic_DNA"/>
</dbReference>
<gene>
    <name evidence="1" type="ORF">PoB_004229200</name>
</gene>
<sequence length="91" mass="9950">MGCGSGGSSGKAVGYYVRGLSFESLFPPRQFFIAPLCPPSTKWLKVKTARQTLANYLRMPYDMNNQDPNSDAPVFGPSMGFSLPLTIRVTI</sequence>
<dbReference type="Proteomes" id="UP000735302">
    <property type="component" value="Unassembled WGS sequence"/>
</dbReference>
<evidence type="ECO:0000313" key="1">
    <source>
        <dbReference type="EMBL" id="GFO15787.1"/>
    </source>
</evidence>
<organism evidence="1 2">
    <name type="scientific">Plakobranchus ocellatus</name>
    <dbReference type="NCBI Taxonomy" id="259542"/>
    <lineage>
        <taxon>Eukaryota</taxon>
        <taxon>Metazoa</taxon>
        <taxon>Spiralia</taxon>
        <taxon>Lophotrochozoa</taxon>
        <taxon>Mollusca</taxon>
        <taxon>Gastropoda</taxon>
        <taxon>Heterobranchia</taxon>
        <taxon>Euthyneura</taxon>
        <taxon>Panpulmonata</taxon>
        <taxon>Sacoglossa</taxon>
        <taxon>Placobranchoidea</taxon>
        <taxon>Plakobranchidae</taxon>
        <taxon>Plakobranchus</taxon>
    </lineage>
</organism>
<comment type="caution">
    <text evidence="1">The sequence shown here is derived from an EMBL/GenBank/DDBJ whole genome shotgun (WGS) entry which is preliminary data.</text>
</comment>